<dbReference type="GO" id="GO:0042956">
    <property type="term" value="P:maltodextrin transmembrane transport"/>
    <property type="evidence" value="ECO:0007669"/>
    <property type="project" value="TreeGrafter"/>
</dbReference>
<keyword evidence="4" id="KW-1003">Cell membrane</keyword>
<protein>
    <submittedName>
        <fullName evidence="11">Sugar ABC transporter permease</fullName>
    </submittedName>
</protein>
<feature type="transmembrane region" description="Helical" evidence="9">
    <location>
        <begin position="21"/>
        <end position="41"/>
    </location>
</feature>
<keyword evidence="3 9" id="KW-0813">Transport</keyword>
<dbReference type="PANTHER" id="PTHR32243:SF50">
    <property type="entry name" value="MALTOSE_MALTODEXTRIN TRANSPORT SYSTEM PERMEASE PROTEIN MALG"/>
    <property type="match status" value="1"/>
</dbReference>
<dbReference type="Proteomes" id="UP000824063">
    <property type="component" value="Unassembled WGS sequence"/>
</dbReference>
<dbReference type="InterPro" id="IPR000515">
    <property type="entry name" value="MetI-like"/>
</dbReference>
<evidence type="ECO:0000313" key="12">
    <source>
        <dbReference type="Proteomes" id="UP000824063"/>
    </source>
</evidence>
<sequence length="290" mass="32729">MAKEKKIQSYRAKQRFTLTSSYTSLTILSILWLFPIAWIVLTSFRGEGGAFVPYIIPKSFTLENYRILLLNTTGNFPFVRWFLNTLFVAVISCILSTFITIAMAYALSRLRFKLRKPFLKVALVLNMFPGFMSMIAIYYILKALNLTETLFALILVYSSGAALGFYVAKGFFDTIPMALDESAMIDGANKWQIFTKITLPLSKPMIVYTSLMAFMAPWMDFIFAKIIMGDKIDNYTVAIGLFTMMTRTTSNSLFMAFTAGCVLIAIPITILFIIMQRFYVEGVTSGSVKG</sequence>
<dbReference type="CDD" id="cd06261">
    <property type="entry name" value="TM_PBP2"/>
    <property type="match status" value="1"/>
</dbReference>
<dbReference type="GO" id="GO:0005886">
    <property type="term" value="C:plasma membrane"/>
    <property type="evidence" value="ECO:0007669"/>
    <property type="project" value="UniProtKB-SubCell"/>
</dbReference>
<evidence type="ECO:0000256" key="6">
    <source>
        <dbReference type="ARBA" id="ARBA00022692"/>
    </source>
</evidence>
<dbReference type="Pfam" id="PF00528">
    <property type="entry name" value="BPD_transp_1"/>
    <property type="match status" value="1"/>
</dbReference>
<accession>A0A9D2F6N5</accession>
<evidence type="ECO:0000256" key="9">
    <source>
        <dbReference type="RuleBase" id="RU363032"/>
    </source>
</evidence>
<evidence type="ECO:0000256" key="4">
    <source>
        <dbReference type="ARBA" id="ARBA00022475"/>
    </source>
</evidence>
<reference evidence="11" key="1">
    <citation type="journal article" date="2021" name="PeerJ">
        <title>Extensive microbial diversity within the chicken gut microbiome revealed by metagenomics and culture.</title>
        <authorList>
            <person name="Gilroy R."/>
            <person name="Ravi A."/>
            <person name="Getino M."/>
            <person name="Pursley I."/>
            <person name="Horton D.L."/>
            <person name="Alikhan N.F."/>
            <person name="Baker D."/>
            <person name="Gharbi K."/>
            <person name="Hall N."/>
            <person name="Watson M."/>
            <person name="Adriaenssens E.M."/>
            <person name="Foster-Nyarko E."/>
            <person name="Jarju S."/>
            <person name="Secka A."/>
            <person name="Antonio M."/>
            <person name="Oren A."/>
            <person name="Chaudhuri R.R."/>
            <person name="La Ragione R."/>
            <person name="Hildebrand F."/>
            <person name="Pallen M.J."/>
        </authorList>
    </citation>
    <scope>NUCLEOTIDE SEQUENCE</scope>
    <source>
        <strain evidence="11">CHK172-16539</strain>
    </source>
</reference>
<dbReference type="Gene3D" id="1.10.3720.10">
    <property type="entry name" value="MetI-like"/>
    <property type="match status" value="1"/>
</dbReference>
<keyword evidence="7 9" id="KW-1133">Transmembrane helix</keyword>
<evidence type="ECO:0000256" key="7">
    <source>
        <dbReference type="ARBA" id="ARBA00022989"/>
    </source>
</evidence>
<reference evidence="11" key="2">
    <citation type="submission" date="2021-04" db="EMBL/GenBank/DDBJ databases">
        <authorList>
            <person name="Gilroy R."/>
        </authorList>
    </citation>
    <scope>NUCLEOTIDE SEQUENCE</scope>
    <source>
        <strain evidence="11">CHK172-16539</strain>
    </source>
</reference>
<feature type="transmembrane region" description="Helical" evidence="9">
    <location>
        <begin position="147"/>
        <end position="168"/>
    </location>
</feature>
<evidence type="ECO:0000256" key="5">
    <source>
        <dbReference type="ARBA" id="ARBA00022597"/>
    </source>
</evidence>
<proteinExistence type="inferred from homology"/>
<comment type="caution">
    <text evidence="11">The sequence shown here is derived from an EMBL/GenBank/DDBJ whole genome shotgun (WGS) entry which is preliminary data.</text>
</comment>
<dbReference type="PANTHER" id="PTHR32243">
    <property type="entry name" value="MALTOSE TRANSPORT SYSTEM PERMEASE-RELATED"/>
    <property type="match status" value="1"/>
</dbReference>
<name>A0A9D2F6N5_9ENTE</name>
<dbReference type="SUPFAM" id="SSF161098">
    <property type="entry name" value="MetI-like"/>
    <property type="match status" value="1"/>
</dbReference>
<dbReference type="InterPro" id="IPR035906">
    <property type="entry name" value="MetI-like_sf"/>
</dbReference>
<evidence type="ECO:0000313" key="11">
    <source>
        <dbReference type="EMBL" id="HIZ53494.1"/>
    </source>
</evidence>
<dbReference type="PROSITE" id="PS50928">
    <property type="entry name" value="ABC_TM1"/>
    <property type="match status" value="1"/>
</dbReference>
<evidence type="ECO:0000256" key="8">
    <source>
        <dbReference type="ARBA" id="ARBA00023136"/>
    </source>
</evidence>
<comment type="subcellular location">
    <subcellularLocation>
        <location evidence="1 9">Cell membrane</location>
        <topology evidence="1 9">Multi-pass membrane protein</topology>
    </subcellularLocation>
</comment>
<dbReference type="InterPro" id="IPR050901">
    <property type="entry name" value="BP-dep_ABC_trans_perm"/>
</dbReference>
<evidence type="ECO:0000256" key="2">
    <source>
        <dbReference type="ARBA" id="ARBA00009047"/>
    </source>
</evidence>
<feature type="transmembrane region" description="Helical" evidence="9">
    <location>
        <begin position="118"/>
        <end position="141"/>
    </location>
</feature>
<feature type="domain" description="ABC transmembrane type-1" evidence="10">
    <location>
        <begin position="82"/>
        <end position="275"/>
    </location>
</feature>
<dbReference type="AlphaFoldDB" id="A0A9D2F6N5"/>
<evidence type="ECO:0000256" key="3">
    <source>
        <dbReference type="ARBA" id="ARBA00022448"/>
    </source>
</evidence>
<keyword evidence="6 9" id="KW-0812">Transmembrane</keyword>
<dbReference type="EMBL" id="DXBN01000137">
    <property type="protein sequence ID" value="HIZ53494.1"/>
    <property type="molecule type" value="Genomic_DNA"/>
</dbReference>
<comment type="similarity">
    <text evidence="2">Belongs to the binding-protein-dependent transport system permease family. MalFG subfamily.</text>
</comment>
<dbReference type="GO" id="GO:0015423">
    <property type="term" value="F:ABC-type maltose transporter activity"/>
    <property type="evidence" value="ECO:0007669"/>
    <property type="project" value="TreeGrafter"/>
</dbReference>
<evidence type="ECO:0000259" key="10">
    <source>
        <dbReference type="PROSITE" id="PS50928"/>
    </source>
</evidence>
<feature type="transmembrane region" description="Helical" evidence="9">
    <location>
        <begin position="81"/>
        <end position="106"/>
    </location>
</feature>
<evidence type="ECO:0000256" key="1">
    <source>
        <dbReference type="ARBA" id="ARBA00004651"/>
    </source>
</evidence>
<gene>
    <name evidence="11" type="ORF">IAA20_06095</name>
</gene>
<keyword evidence="8 9" id="KW-0472">Membrane</keyword>
<keyword evidence="5" id="KW-0762">Sugar transport</keyword>
<organism evidence="11 12">
    <name type="scientific">Candidatus Enterococcus avicola</name>
    <dbReference type="NCBI Taxonomy" id="2838561"/>
    <lineage>
        <taxon>Bacteria</taxon>
        <taxon>Bacillati</taxon>
        <taxon>Bacillota</taxon>
        <taxon>Bacilli</taxon>
        <taxon>Lactobacillales</taxon>
        <taxon>Enterococcaceae</taxon>
        <taxon>Enterococcus</taxon>
    </lineage>
</organism>
<feature type="transmembrane region" description="Helical" evidence="9">
    <location>
        <begin position="253"/>
        <end position="274"/>
    </location>
</feature>